<gene>
    <name evidence="2" type="ORF">ANI02nite_28830</name>
</gene>
<feature type="region of interest" description="Disordered" evidence="1">
    <location>
        <begin position="47"/>
        <end position="76"/>
    </location>
</feature>
<proteinExistence type="predicted"/>
<dbReference type="Proteomes" id="UP000321635">
    <property type="component" value="Unassembled WGS sequence"/>
</dbReference>
<evidence type="ECO:0000313" key="2">
    <source>
        <dbReference type="EMBL" id="GEN60999.1"/>
    </source>
</evidence>
<dbReference type="EMBL" id="BJYF01000023">
    <property type="protein sequence ID" value="GEN60999.1"/>
    <property type="molecule type" value="Genomic_DNA"/>
</dbReference>
<protein>
    <submittedName>
        <fullName evidence="2">Uncharacterized protein</fullName>
    </submittedName>
</protein>
<dbReference type="AlphaFoldDB" id="A0A511XDG5"/>
<reference evidence="2 3" key="1">
    <citation type="submission" date="2019-07" db="EMBL/GenBank/DDBJ databases">
        <title>Whole genome shotgun sequence of Acetobacter nitrogenifigens NBRC 105050.</title>
        <authorList>
            <person name="Hosoyama A."/>
            <person name="Uohara A."/>
            <person name="Ohji S."/>
            <person name="Ichikawa N."/>
        </authorList>
    </citation>
    <scope>NUCLEOTIDE SEQUENCE [LARGE SCALE GENOMIC DNA]</scope>
    <source>
        <strain evidence="2 3">NBRC 105050</strain>
    </source>
</reference>
<feature type="compositionally biased region" description="Basic and acidic residues" evidence="1">
    <location>
        <begin position="64"/>
        <end position="76"/>
    </location>
</feature>
<accession>A0A511XDG5</accession>
<evidence type="ECO:0000256" key="1">
    <source>
        <dbReference type="SAM" id="MobiDB-lite"/>
    </source>
</evidence>
<organism evidence="2 3">
    <name type="scientific">Acetobacter nitrogenifigens DSM 23921 = NBRC 105050</name>
    <dbReference type="NCBI Taxonomy" id="1120919"/>
    <lineage>
        <taxon>Bacteria</taxon>
        <taxon>Pseudomonadati</taxon>
        <taxon>Pseudomonadota</taxon>
        <taxon>Alphaproteobacteria</taxon>
        <taxon>Acetobacterales</taxon>
        <taxon>Acetobacteraceae</taxon>
        <taxon>Acetobacter</taxon>
    </lineage>
</organism>
<evidence type="ECO:0000313" key="3">
    <source>
        <dbReference type="Proteomes" id="UP000321635"/>
    </source>
</evidence>
<comment type="caution">
    <text evidence="2">The sequence shown here is derived from an EMBL/GenBank/DDBJ whole genome shotgun (WGS) entry which is preliminary data.</text>
</comment>
<name>A0A511XDG5_9PROT</name>
<keyword evidence="3" id="KW-1185">Reference proteome</keyword>
<sequence length="76" mass="8168">MGEGADRDVESLDMGVKSVQHTHDSHTFTLPGVRRVHRRGGERLRRAALASEDAGSSQTGADKNGVEGVREKTVTP</sequence>